<keyword evidence="3" id="KW-0804">Transcription</keyword>
<dbReference type="SMART" id="SM00347">
    <property type="entry name" value="HTH_MARR"/>
    <property type="match status" value="1"/>
</dbReference>
<dbReference type="PROSITE" id="PS01117">
    <property type="entry name" value="HTH_MARR_1"/>
    <property type="match status" value="1"/>
</dbReference>
<dbReference type="SUPFAM" id="SSF46785">
    <property type="entry name" value="Winged helix' DNA-binding domain"/>
    <property type="match status" value="1"/>
</dbReference>
<name>A0A2M9FZ56_9PROT</name>
<evidence type="ECO:0000313" key="6">
    <source>
        <dbReference type="Proteomes" id="UP000229498"/>
    </source>
</evidence>
<proteinExistence type="predicted"/>
<dbReference type="EMBL" id="PHIG01000039">
    <property type="protein sequence ID" value="PJK28752.1"/>
    <property type="molecule type" value="Genomic_DNA"/>
</dbReference>
<dbReference type="Proteomes" id="UP000229498">
    <property type="component" value="Unassembled WGS sequence"/>
</dbReference>
<accession>A0A2M9FZ56</accession>
<dbReference type="InterPro" id="IPR000835">
    <property type="entry name" value="HTH_MarR-typ"/>
</dbReference>
<sequence>MVDLNKLSSASLAPEEPAVRQAIELLFFAYRDFTSGPDEVLADFGYGRAHHRVIHFVGRNPGITVQQLLRILRITKQSLSRVLGALIHDGYIEQVKGRRDKRLRHLHLTDRGRELEAACSAPQRRLVAEAFAEAGIDAVHGYTAVLKALIDPGDRAEVLAMIEKD</sequence>
<keyword evidence="1" id="KW-0805">Transcription regulation</keyword>
<evidence type="ECO:0000259" key="4">
    <source>
        <dbReference type="PROSITE" id="PS50995"/>
    </source>
</evidence>
<dbReference type="Gene3D" id="1.10.10.10">
    <property type="entry name" value="Winged helix-like DNA-binding domain superfamily/Winged helix DNA-binding domain"/>
    <property type="match status" value="1"/>
</dbReference>
<dbReference type="GO" id="GO:0006950">
    <property type="term" value="P:response to stress"/>
    <property type="evidence" value="ECO:0007669"/>
    <property type="project" value="TreeGrafter"/>
</dbReference>
<keyword evidence="2" id="KW-0238">DNA-binding</keyword>
<comment type="caution">
    <text evidence="5">The sequence shown here is derived from an EMBL/GenBank/DDBJ whole genome shotgun (WGS) entry which is preliminary data.</text>
</comment>
<organism evidence="5 6">
    <name type="scientific">Minwuia thermotolerans</name>
    <dbReference type="NCBI Taxonomy" id="2056226"/>
    <lineage>
        <taxon>Bacteria</taxon>
        <taxon>Pseudomonadati</taxon>
        <taxon>Pseudomonadota</taxon>
        <taxon>Alphaproteobacteria</taxon>
        <taxon>Minwuiales</taxon>
        <taxon>Minwuiaceae</taxon>
        <taxon>Minwuia</taxon>
    </lineage>
</organism>
<dbReference type="PRINTS" id="PR00598">
    <property type="entry name" value="HTHMARR"/>
</dbReference>
<reference evidence="5 6" key="1">
    <citation type="submission" date="2017-11" db="EMBL/GenBank/DDBJ databases">
        <title>Draft genome sequence of Rhizobiales bacterium SY3-13.</title>
        <authorList>
            <person name="Sun C."/>
        </authorList>
    </citation>
    <scope>NUCLEOTIDE SEQUENCE [LARGE SCALE GENOMIC DNA]</scope>
    <source>
        <strain evidence="5 6">SY3-13</strain>
    </source>
</reference>
<dbReference type="Pfam" id="PF12802">
    <property type="entry name" value="MarR_2"/>
    <property type="match status" value="1"/>
</dbReference>
<dbReference type="InterPro" id="IPR036388">
    <property type="entry name" value="WH-like_DNA-bd_sf"/>
</dbReference>
<protein>
    <submittedName>
        <fullName evidence="5">MarR family transcriptional regulator</fullName>
    </submittedName>
</protein>
<dbReference type="GO" id="GO:0003700">
    <property type="term" value="F:DNA-binding transcription factor activity"/>
    <property type="evidence" value="ECO:0007669"/>
    <property type="project" value="InterPro"/>
</dbReference>
<dbReference type="PANTHER" id="PTHR33164:SF44">
    <property type="entry name" value="TRANSCRIPTIONAL REGULATORY PROTEIN"/>
    <property type="match status" value="1"/>
</dbReference>
<dbReference type="InterPro" id="IPR039422">
    <property type="entry name" value="MarR/SlyA-like"/>
</dbReference>
<dbReference type="RefSeq" id="WP_109792287.1">
    <property type="nucleotide sequence ID" value="NZ_PHIG01000039.1"/>
</dbReference>
<evidence type="ECO:0000256" key="3">
    <source>
        <dbReference type="ARBA" id="ARBA00023163"/>
    </source>
</evidence>
<dbReference type="PROSITE" id="PS50995">
    <property type="entry name" value="HTH_MARR_2"/>
    <property type="match status" value="1"/>
</dbReference>
<evidence type="ECO:0000313" key="5">
    <source>
        <dbReference type="EMBL" id="PJK28752.1"/>
    </source>
</evidence>
<dbReference type="InterPro" id="IPR036390">
    <property type="entry name" value="WH_DNA-bd_sf"/>
</dbReference>
<dbReference type="InterPro" id="IPR023187">
    <property type="entry name" value="Tscrpt_reg_MarR-type_CS"/>
</dbReference>
<dbReference type="PANTHER" id="PTHR33164">
    <property type="entry name" value="TRANSCRIPTIONAL REGULATOR, MARR FAMILY"/>
    <property type="match status" value="1"/>
</dbReference>
<gene>
    <name evidence="5" type="ORF">CVT23_15570</name>
</gene>
<dbReference type="OrthoDB" id="9799368at2"/>
<dbReference type="GO" id="GO:0003677">
    <property type="term" value="F:DNA binding"/>
    <property type="evidence" value="ECO:0007669"/>
    <property type="project" value="UniProtKB-KW"/>
</dbReference>
<feature type="domain" description="HTH marR-type" evidence="4">
    <location>
        <begin position="16"/>
        <end position="151"/>
    </location>
</feature>
<dbReference type="AlphaFoldDB" id="A0A2M9FZ56"/>
<evidence type="ECO:0000256" key="1">
    <source>
        <dbReference type="ARBA" id="ARBA00023015"/>
    </source>
</evidence>
<keyword evidence="6" id="KW-1185">Reference proteome</keyword>
<evidence type="ECO:0000256" key="2">
    <source>
        <dbReference type="ARBA" id="ARBA00023125"/>
    </source>
</evidence>